<protein>
    <recommendedName>
        <fullName evidence="4">DUF4252 domain-containing protein</fullName>
    </recommendedName>
</protein>
<evidence type="ECO:0000256" key="1">
    <source>
        <dbReference type="SAM" id="SignalP"/>
    </source>
</evidence>
<organism evidence="2 3">
    <name type="scientific">Mucilaginibacter ginsenosidivorans</name>
    <dbReference type="NCBI Taxonomy" id="398053"/>
    <lineage>
        <taxon>Bacteria</taxon>
        <taxon>Pseudomonadati</taxon>
        <taxon>Bacteroidota</taxon>
        <taxon>Sphingobacteriia</taxon>
        <taxon>Sphingobacteriales</taxon>
        <taxon>Sphingobacteriaceae</taxon>
        <taxon>Mucilaginibacter</taxon>
    </lineage>
</organism>
<gene>
    <name evidence="2" type="ORF">FRZ54_06135</name>
</gene>
<keyword evidence="3" id="KW-1185">Reference proteome</keyword>
<dbReference type="RefSeq" id="WP_147030756.1">
    <property type="nucleotide sequence ID" value="NZ_CP042436.1"/>
</dbReference>
<evidence type="ECO:0008006" key="4">
    <source>
        <dbReference type="Google" id="ProtNLM"/>
    </source>
</evidence>
<dbReference type="AlphaFoldDB" id="A0A5B8UT65"/>
<dbReference type="Proteomes" id="UP000321479">
    <property type="component" value="Chromosome"/>
</dbReference>
<keyword evidence="1" id="KW-0732">Signal</keyword>
<dbReference type="KEGG" id="mgin:FRZ54_06135"/>
<accession>A0A5B8UT65</accession>
<dbReference type="EMBL" id="CP042436">
    <property type="protein sequence ID" value="QEC62179.1"/>
    <property type="molecule type" value="Genomic_DNA"/>
</dbReference>
<proteinExistence type="predicted"/>
<reference evidence="2 3" key="1">
    <citation type="journal article" date="2017" name="Curr. Microbiol.">
        <title>Mucilaginibacter ginsenosidivorans sp. nov., Isolated from Soil of Ginseng Field.</title>
        <authorList>
            <person name="Kim M.M."/>
            <person name="Siddiqi M.Z."/>
            <person name="Im W.T."/>
        </authorList>
    </citation>
    <scope>NUCLEOTIDE SEQUENCE [LARGE SCALE GENOMIC DNA]</scope>
    <source>
        <strain evidence="2 3">Gsoil 3017</strain>
    </source>
</reference>
<name>A0A5B8UT65_9SPHI</name>
<evidence type="ECO:0000313" key="2">
    <source>
        <dbReference type="EMBL" id="QEC62179.1"/>
    </source>
</evidence>
<feature type="chain" id="PRO_5022733052" description="DUF4252 domain-containing protein" evidence="1">
    <location>
        <begin position="22"/>
        <end position="160"/>
    </location>
</feature>
<feature type="signal peptide" evidence="1">
    <location>
        <begin position="1"/>
        <end position="21"/>
    </location>
</feature>
<sequence length="160" mass="17945">MKLIASIILFAVIWNCGGAQNKTPMRDSVFLTQNDIKILLNSRNITYHHLDGSPVSDSSKQAGATYIMNYLSASKEKIAKEKYYKLISVLLNCNNLQPEANRCTILSSYCLQIKYKKEELLLFFSKPGVCGNTVEVIKVTGAGKNQFVQNYKAENLKVLD</sequence>
<evidence type="ECO:0000313" key="3">
    <source>
        <dbReference type="Proteomes" id="UP000321479"/>
    </source>
</evidence>